<evidence type="ECO:0000313" key="3">
    <source>
        <dbReference type="Proteomes" id="UP000190423"/>
    </source>
</evidence>
<protein>
    <submittedName>
        <fullName evidence="2">Undecaprenyl-diphosphatase</fullName>
    </submittedName>
</protein>
<name>A0A1T4N783_TREPO</name>
<dbReference type="InterPro" id="IPR000326">
    <property type="entry name" value="PAP2/HPO"/>
</dbReference>
<dbReference type="Proteomes" id="UP000190423">
    <property type="component" value="Unassembled WGS sequence"/>
</dbReference>
<proteinExistence type="predicted"/>
<dbReference type="AlphaFoldDB" id="A0A1T4N783"/>
<sequence>MSCVYEKCRKLFVKTVFLFLFLMMPAFSSVFAEDFSLWGSGTVFKLSPVKDSILLGSSLALNGVNIILDKGDFVKKDDFDGKLYDKNDVNAFDRLIMNPYSKGLDYLGSGFETLALVSPAVLLTTQKDEWLTLGVMYAETLAVAQGVAKVIKLSVTRARPYMYFDGYPQKKVDSGDWCNSFPSGHSTMAFAAAAFTSYTFCSYFPDSKLRLPVIAASYSAAAATACMRLASGNHFLTDVITGALIGSASGFLVPFLHRVNESAATEHFLPELLPSGVSFTVRM</sequence>
<dbReference type="EMBL" id="FUWG01000020">
    <property type="protein sequence ID" value="SJZ75041.1"/>
    <property type="molecule type" value="Genomic_DNA"/>
</dbReference>
<keyword evidence="3" id="KW-1185">Reference proteome</keyword>
<dbReference type="STRING" id="261392.SAMN02745149_02200"/>
<dbReference type="Pfam" id="PF01569">
    <property type="entry name" value="PAP2"/>
    <property type="match status" value="1"/>
</dbReference>
<feature type="domain" description="Phosphatidic acid phosphatase type 2/haloperoxidase" evidence="1">
    <location>
        <begin position="133"/>
        <end position="254"/>
    </location>
</feature>
<evidence type="ECO:0000313" key="2">
    <source>
        <dbReference type="EMBL" id="SJZ75041.1"/>
    </source>
</evidence>
<dbReference type="Gene3D" id="1.20.144.10">
    <property type="entry name" value="Phosphatidic acid phosphatase type 2/haloperoxidase"/>
    <property type="match status" value="1"/>
</dbReference>
<dbReference type="OrthoDB" id="9780507at2"/>
<dbReference type="SUPFAM" id="SSF48317">
    <property type="entry name" value="Acid phosphatase/Vanadium-dependent haloperoxidase"/>
    <property type="match status" value="1"/>
</dbReference>
<organism evidence="2 3">
    <name type="scientific">Treponema porcinum</name>
    <dbReference type="NCBI Taxonomy" id="261392"/>
    <lineage>
        <taxon>Bacteria</taxon>
        <taxon>Pseudomonadati</taxon>
        <taxon>Spirochaetota</taxon>
        <taxon>Spirochaetia</taxon>
        <taxon>Spirochaetales</taxon>
        <taxon>Treponemataceae</taxon>
        <taxon>Treponema</taxon>
    </lineage>
</organism>
<dbReference type="PANTHER" id="PTHR14969:SF13">
    <property type="entry name" value="AT30094P"/>
    <property type="match status" value="1"/>
</dbReference>
<reference evidence="2 3" key="1">
    <citation type="submission" date="2017-02" db="EMBL/GenBank/DDBJ databases">
        <authorList>
            <person name="Peterson S.W."/>
        </authorList>
    </citation>
    <scope>NUCLEOTIDE SEQUENCE [LARGE SCALE GENOMIC DNA]</scope>
    <source>
        <strain evidence="2 3">ATCC BAA-908</strain>
    </source>
</reference>
<dbReference type="PANTHER" id="PTHR14969">
    <property type="entry name" value="SPHINGOSINE-1-PHOSPHATE PHOSPHOHYDROLASE"/>
    <property type="match status" value="1"/>
</dbReference>
<evidence type="ECO:0000259" key="1">
    <source>
        <dbReference type="SMART" id="SM00014"/>
    </source>
</evidence>
<dbReference type="GeneID" id="78317467"/>
<gene>
    <name evidence="2" type="ORF">SAMN02745149_02200</name>
</gene>
<accession>A0A1T4N783</accession>
<dbReference type="RefSeq" id="WP_078934078.1">
    <property type="nucleotide sequence ID" value="NZ_FUWG01000020.1"/>
</dbReference>
<dbReference type="InterPro" id="IPR036938">
    <property type="entry name" value="PAP2/HPO_sf"/>
</dbReference>
<dbReference type="SMART" id="SM00014">
    <property type="entry name" value="acidPPc"/>
    <property type="match status" value="1"/>
</dbReference>